<dbReference type="InterPro" id="IPR018214">
    <property type="entry name" value="GluRdtase_CS"/>
</dbReference>
<dbReference type="PROSITE" id="PS00747">
    <property type="entry name" value="GLUTR"/>
    <property type="match status" value="1"/>
</dbReference>
<dbReference type="InterPro" id="IPR015896">
    <property type="entry name" value="4pyrrol_synth_GluRdtase_dimer"/>
</dbReference>
<comment type="catalytic activity">
    <reaction evidence="7">
        <text>(S)-4-amino-5-oxopentanoate + tRNA(Glu) + NADP(+) = L-glutamyl-tRNA(Glu) + NADPH + H(+)</text>
        <dbReference type="Rhea" id="RHEA:12344"/>
        <dbReference type="Rhea" id="RHEA-COMP:9663"/>
        <dbReference type="Rhea" id="RHEA-COMP:9680"/>
        <dbReference type="ChEBI" id="CHEBI:15378"/>
        <dbReference type="ChEBI" id="CHEBI:57501"/>
        <dbReference type="ChEBI" id="CHEBI:57783"/>
        <dbReference type="ChEBI" id="CHEBI:58349"/>
        <dbReference type="ChEBI" id="CHEBI:78442"/>
        <dbReference type="ChEBI" id="CHEBI:78520"/>
        <dbReference type="EC" id="1.2.1.70"/>
    </reaction>
</comment>
<dbReference type="NCBIfam" id="TIGR01035">
    <property type="entry name" value="hemA"/>
    <property type="match status" value="1"/>
</dbReference>
<dbReference type="AlphaFoldDB" id="A0A1W1D303"/>
<evidence type="ECO:0000256" key="7">
    <source>
        <dbReference type="ARBA" id="ARBA00047464"/>
    </source>
</evidence>
<gene>
    <name evidence="11" type="ORF">MNB_SM-3-176</name>
</gene>
<dbReference type="PANTHER" id="PTHR43013">
    <property type="entry name" value="GLUTAMYL-TRNA REDUCTASE"/>
    <property type="match status" value="1"/>
</dbReference>
<dbReference type="GO" id="GO:0008883">
    <property type="term" value="F:glutamyl-tRNA reductase activity"/>
    <property type="evidence" value="ECO:0007669"/>
    <property type="project" value="UniProtKB-EC"/>
</dbReference>
<dbReference type="Gene3D" id="3.30.460.30">
    <property type="entry name" value="Glutamyl-tRNA reductase, N-terminal domain"/>
    <property type="match status" value="1"/>
</dbReference>
<sequence>MQYLVISFSHKNSTLEIREKLSFSNDEELQSCLQKLNTNEAIHESMIISTCNRMEIVCSCSDTVEATKHIFEHLSNRTQINKDELEGLADIFDESSAIHHLFSVASSLDSMVVGETQIVGQLKDAFRFAYDNRYCGQKIAYAMKKAFACAAKVRNYTEISSKPVSMASVAVSKLKSILQNLEGKKALIIGVGEMSEITAKHLISAGADVFIMNRTLHKAKDLAQKTGANFLPFEQLAKAINEFEILFTATSASEPIITDAIIQPCDFERYWFDLAMPRDIVYSKGEKINLFVIDDLKIIIDENINFREDAARNAHSIVGRSVVEFFDSLQALDIEPFIKDIYLKAQEVAKIESQRAIKNHYIPKEYEAQAQKMCEQALKRFLHDFTKQLRESSDTPNILTLLKKD</sequence>
<dbReference type="Pfam" id="PF05201">
    <property type="entry name" value="GlutR_N"/>
    <property type="match status" value="1"/>
</dbReference>
<dbReference type="InterPro" id="IPR036343">
    <property type="entry name" value="GluRdtase_N_sf"/>
</dbReference>
<dbReference type="HAMAP" id="MF_00087">
    <property type="entry name" value="Glu_tRNA_reductase"/>
    <property type="match status" value="1"/>
</dbReference>
<protein>
    <recommendedName>
        <fullName evidence="3">glutamyl-tRNA reductase</fullName>
        <ecNumber evidence="3">1.2.1.70</ecNumber>
    </recommendedName>
</protein>
<name>A0A1W1D303_9ZZZZ</name>
<dbReference type="FunFam" id="3.30.460.30:FF:000001">
    <property type="entry name" value="Glutamyl-tRNA reductase"/>
    <property type="match status" value="1"/>
</dbReference>
<dbReference type="InterPro" id="IPR006151">
    <property type="entry name" value="Shikm_DH/Glu-tRNA_Rdtase"/>
</dbReference>
<comment type="pathway">
    <text evidence="1">Porphyrin-containing compound metabolism; protoporphyrin-IX biosynthesis; 5-aminolevulinate from L-glutamyl-tRNA(Glu): step 1/2.</text>
</comment>
<dbReference type="SUPFAM" id="SSF69742">
    <property type="entry name" value="Glutamyl tRNA-reductase catalytic, N-terminal domain"/>
    <property type="match status" value="1"/>
</dbReference>
<dbReference type="Pfam" id="PF00745">
    <property type="entry name" value="GlutR_dimer"/>
    <property type="match status" value="1"/>
</dbReference>
<dbReference type="InterPro" id="IPR036453">
    <property type="entry name" value="GluRdtase_dimer_dom_sf"/>
</dbReference>
<dbReference type="UniPathway" id="UPA00251">
    <property type="reaction ID" value="UER00316"/>
</dbReference>
<evidence type="ECO:0000256" key="1">
    <source>
        <dbReference type="ARBA" id="ARBA00005059"/>
    </source>
</evidence>
<dbReference type="PANTHER" id="PTHR43013:SF1">
    <property type="entry name" value="GLUTAMYL-TRNA REDUCTASE"/>
    <property type="match status" value="1"/>
</dbReference>
<accession>A0A1W1D303</accession>
<evidence type="ECO:0000259" key="8">
    <source>
        <dbReference type="Pfam" id="PF00745"/>
    </source>
</evidence>
<dbReference type="Gene3D" id="3.40.50.720">
    <property type="entry name" value="NAD(P)-binding Rossmann-like Domain"/>
    <property type="match status" value="1"/>
</dbReference>
<evidence type="ECO:0000256" key="2">
    <source>
        <dbReference type="ARBA" id="ARBA00005916"/>
    </source>
</evidence>
<feature type="domain" description="Glutamyl-tRNA reductase N-terminal" evidence="10">
    <location>
        <begin position="6"/>
        <end position="157"/>
    </location>
</feature>
<dbReference type="SUPFAM" id="SSF69075">
    <property type="entry name" value="Glutamyl tRNA-reductase dimerization domain"/>
    <property type="match status" value="1"/>
</dbReference>
<dbReference type="Pfam" id="PF01488">
    <property type="entry name" value="Shikimate_DH"/>
    <property type="match status" value="1"/>
</dbReference>
<evidence type="ECO:0000256" key="5">
    <source>
        <dbReference type="ARBA" id="ARBA00023002"/>
    </source>
</evidence>
<evidence type="ECO:0000256" key="4">
    <source>
        <dbReference type="ARBA" id="ARBA00022857"/>
    </source>
</evidence>
<keyword evidence="6" id="KW-0627">Porphyrin biosynthesis</keyword>
<keyword evidence="5 11" id="KW-0560">Oxidoreductase</keyword>
<evidence type="ECO:0000313" key="11">
    <source>
        <dbReference type="EMBL" id="SFV74832.1"/>
    </source>
</evidence>
<dbReference type="EMBL" id="FPHP01000005">
    <property type="protein sequence ID" value="SFV74832.1"/>
    <property type="molecule type" value="Genomic_DNA"/>
</dbReference>
<reference evidence="11" key="1">
    <citation type="submission" date="2016-10" db="EMBL/GenBank/DDBJ databases">
        <authorList>
            <person name="de Groot N.N."/>
        </authorList>
    </citation>
    <scope>NUCLEOTIDE SEQUENCE</scope>
</reference>
<keyword evidence="4" id="KW-0521">NADP</keyword>
<dbReference type="SUPFAM" id="SSF51735">
    <property type="entry name" value="NAD(P)-binding Rossmann-fold domains"/>
    <property type="match status" value="1"/>
</dbReference>
<dbReference type="PIRSF" id="PIRSF000445">
    <property type="entry name" value="4pyrrol_synth_GluRdtase"/>
    <property type="match status" value="1"/>
</dbReference>
<dbReference type="InterPro" id="IPR000343">
    <property type="entry name" value="4pyrrol_synth_GluRdtase"/>
</dbReference>
<dbReference type="GO" id="GO:0050661">
    <property type="term" value="F:NADP binding"/>
    <property type="evidence" value="ECO:0007669"/>
    <property type="project" value="InterPro"/>
</dbReference>
<dbReference type="CDD" id="cd05213">
    <property type="entry name" value="NAD_bind_Glutamyl_tRNA_reduct"/>
    <property type="match status" value="1"/>
</dbReference>
<dbReference type="EC" id="1.2.1.70" evidence="3"/>
<dbReference type="InterPro" id="IPR015895">
    <property type="entry name" value="4pyrrol_synth_GluRdtase_N"/>
</dbReference>
<comment type="similarity">
    <text evidence="2">Belongs to the glutamyl-tRNA reductase family.</text>
</comment>
<proteinExistence type="inferred from homology"/>
<dbReference type="GO" id="GO:0019353">
    <property type="term" value="P:protoporphyrinogen IX biosynthetic process from glutamate"/>
    <property type="evidence" value="ECO:0007669"/>
    <property type="project" value="TreeGrafter"/>
</dbReference>
<evidence type="ECO:0000256" key="3">
    <source>
        <dbReference type="ARBA" id="ARBA00012970"/>
    </source>
</evidence>
<evidence type="ECO:0000256" key="6">
    <source>
        <dbReference type="ARBA" id="ARBA00023244"/>
    </source>
</evidence>
<dbReference type="InterPro" id="IPR036291">
    <property type="entry name" value="NAD(P)-bd_dom_sf"/>
</dbReference>
<feature type="domain" description="Quinate/shikimate 5-dehydrogenase/glutamyl-tRNA reductase" evidence="9">
    <location>
        <begin position="175"/>
        <end position="298"/>
    </location>
</feature>
<organism evidence="11">
    <name type="scientific">hydrothermal vent metagenome</name>
    <dbReference type="NCBI Taxonomy" id="652676"/>
    <lineage>
        <taxon>unclassified sequences</taxon>
        <taxon>metagenomes</taxon>
        <taxon>ecological metagenomes</taxon>
    </lineage>
</organism>
<evidence type="ECO:0000259" key="10">
    <source>
        <dbReference type="Pfam" id="PF05201"/>
    </source>
</evidence>
<evidence type="ECO:0000259" key="9">
    <source>
        <dbReference type="Pfam" id="PF01488"/>
    </source>
</evidence>
<feature type="domain" description="Tetrapyrrole biosynthesis glutamyl-tRNA reductase dimerisation" evidence="8">
    <location>
        <begin position="314"/>
        <end position="397"/>
    </location>
</feature>